<proteinExistence type="predicted"/>
<feature type="region of interest" description="Disordered" evidence="1">
    <location>
        <begin position="66"/>
        <end position="169"/>
    </location>
</feature>
<feature type="compositionally biased region" description="Polar residues" evidence="1">
    <location>
        <begin position="544"/>
        <end position="564"/>
    </location>
</feature>
<feature type="compositionally biased region" description="Low complexity" evidence="1">
    <location>
        <begin position="99"/>
        <end position="111"/>
    </location>
</feature>
<dbReference type="AlphaFoldDB" id="A0A023B730"/>
<organism evidence="2 3">
    <name type="scientific">Gregarina niphandrodes</name>
    <name type="common">Septate eugregarine</name>
    <dbReference type="NCBI Taxonomy" id="110365"/>
    <lineage>
        <taxon>Eukaryota</taxon>
        <taxon>Sar</taxon>
        <taxon>Alveolata</taxon>
        <taxon>Apicomplexa</taxon>
        <taxon>Conoidasida</taxon>
        <taxon>Gregarinasina</taxon>
        <taxon>Eugregarinorida</taxon>
        <taxon>Gregarinidae</taxon>
        <taxon>Gregarina</taxon>
    </lineage>
</organism>
<evidence type="ECO:0000313" key="2">
    <source>
        <dbReference type="EMBL" id="EZG66947.1"/>
    </source>
</evidence>
<dbReference type="GeneID" id="22912691"/>
<sequence length="685" mass="76231">MQQQQQRESASVQMTEVNREEVVRQVVGEIPEGVSMISTSAMIPTSATVHVEMVPTTDMTQAYQTTSGLTGGFQPSSVGSQQISQHVTGQQLGSQHVTSQHLGSQQLGSQHMTTSQLMPTGQQLGSQHMSTGMSTQPQTTSYSARQYPGQQQQQQQRSAAAYEEGKTESTRKVSSVIVESVVLEEAPKDTERIVEVPTYEEQVTYVTKKETREVERIVNVPVVEVVERVREVPMAPVIQRVEVPEYYDVPFEVKVPVVQDRMVDNVIQKKVQKTRPIYQEVEVVEHVTREVPVIVERKVEVPVYQDEEVPVIINQTVRPIITESNKQLDVAVVDYEPEVIPVDVHVAKPVASTLEASGMVSSRHKLVNITTAQYNTVLRSLNKHLDDQTRSNLPFVAENNKVNFMPEHESQYILAPQDVTIEGYRTSTINNQPGTTSQNYQTTSQNYQTTSQNYQTTSQNYQTTSQNYQTTSQNYQPTASQNYQPTASQNYQPAASQNYQPAASQQNYQPASQNYKSSSQKYQPTSQTYQTTSQNYQSTAYQSPSNVVSGSRPHTISGAQSQTAGLNSQNYFVTNTREVTPTNDAAKRNMVCCNKRPSVTSQGVSLNRGAAESYSSHQAMAVNGNYSGAYVVGESHQQMQSHHSHHQSHHQSHKPRSSTSSATSHRIGTVNSYKSDGKTRSRVCC</sequence>
<gene>
    <name evidence="2" type="ORF">GNI_073450</name>
</gene>
<name>A0A023B730_GRENI</name>
<reference evidence="2" key="1">
    <citation type="submission" date="2013-12" db="EMBL/GenBank/DDBJ databases">
        <authorList>
            <person name="Omoto C.K."/>
            <person name="Sibley D."/>
            <person name="Venepally P."/>
            <person name="Hadjithomas M."/>
            <person name="Karamycheva S."/>
            <person name="Brunk B."/>
            <person name="Roos D."/>
            <person name="Caler E."/>
            <person name="Lorenzi H."/>
        </authorList>
    </citation>
    <scope>NUCLEOTIDE SEQUENCE</scope>
</reference>
<dbReference type="VEuPathDB" id="CryptoDB:GNI_073450"/>
<evidence type="ECO:0008006" key="4">
    <source>
        <dbReference type="Google" id="ProtNLM"/>
    </source>
</evidence>
<accession>A0A023B730</accession>
<comment type="caution">
    <text evidence="2">The sequence shown here is derived from an EMBL/GenBank/DDBJ whole genome shotgun (WGS) entry which is preliminary data.</text>
</comment>
<dbReference type="eggNOG" id="ENOG502QWE7">
    <property type="taxonomic scope" value="Eukaryota"/>
</dbReference>
<feature type="compositionally biased region" description="Low complexity" evidence="1">
    <location>
        <begin position="435"/>
        <end position="476"/>
    </location>
</feature>
<dbReference type="OrthoDB" id="448535at2759"/>
<feature type="compositionally biased region" description="Polar residues" evidence="1">
    <location>
        <begin position="657"/>
        <end position="674"/>
    </location>
</feature>
<feature type="region of interest" description="Disordered" evidence="1">
    <location>
        <begin position="427"/>
        <end position="564"/>
    </location>
</feature>
<feature type="compositionally biased region" description="Polar residues" evidence="1">
    <location>
        <begin position="66"/>
        <end position="98"/>
    </location>
</feature>
<evidence type="ECO:0000256" key="1">
    <source>
        <dbReference type="SAM" id="MobiDB-lite"/>
    </source>
</evidence>
<dbReference type="Proteomes" id="UP000019763">
    <property type="component" value="Unassembled WGS sequence"/>
</dbReference>
<feature type="compositionally biased region" description="Low complexity" evidence="1">
    <location>
        <begin position="512"/>
        <end position="543"/>
    </location>
</feature>
<protein>
    <recommendedName>
        <fullName evidence="4">Inner membrane complex protein</fullName>
    </recommendedName>
</protein>
<keyword evidence="3" id="KW-1185">Reference proteome</keyword>
<dbReference type="EMBL" id="AFNH02000550">
    <property type="protein sequence ID" value="EZG66947.1"/>
    <property type="molecule type" value="Genomic_DNA"/>
</dbReference>
<feature type="compositionally biased region" description="Basic residues" evidence="1">
    <location>
        <begin position="642"/>
        <end position="656"/>
    </location>
</feature>
<evidence type="ECO:0000313" key="3">
    <source>
        <dbReference type="Proteomes" id="UP000019763"/>
    </source>
</evidence>
<feature type="compositionally biased region" description="Polar residues" evidence="1">
    <location>
        <begin position="112"/>
        <end position="144"/>
    </location>
</feature>
<feature type="compositionally biased region" description="Polar residues" evidence="1">
    <location>
        <begin position="477"/>
        <end position="511"/>
    </location>
</feature>
<feature type="region of interest" description="Disordered" evidence="1">
    <location>
        <begin position="635"/>
        <end position="685"/>
    </location>
</feature>
<dbReference type="RefSeq" id="XP_011130406.1">
    <property type="nucleotide sequence ID" value="XM_011132104.1"/>
</dbReference>